<keyword evidence="24" id="KW-1185">Reference proteome</keyword>
<feature type="compositionally biased region" description="Basic and acidic residues" evidence="21">
    <location>
        <begin position="624"/>
        <end position="633"/>
    </location>
</feature>
<keyword evidence="14" id="KW-0238">DNA-binding</keyword>
<evidence type="ECO:0000256" key="1">
    <source>
        <dbReference type="ARBA" id="ARBA00001936"/>
    </source>
</evidence>
<evidence type="ECO:0000259" key="22">
    <source>
        <dbReference type="PROSITE" id="PS50160"/>
    </source>
</evidence>
<evidence type="ECO:0000256" key="11">
    <source>
        <dbReference type="ARBA" id="ARBA00022839"/>
    </source>
</evidence>
<feature type="compositionally biased region" description="Low complexity" evidence="21">
    <location>
        <begin position="609"/>
        <end position="618"/>
    </location>
</feature>
<gene>
    <name evidence="23" type="ORF">FXN63_25520</name>
</gene>
<dbReference type="RefSeq" id="WP_148818357.1">
    <property type="nucleotide sequence ID" value="NZ_CP043046.1"/>
</dbReference>
<keyword evidence="4" id="KW-0808">Transferase</keyword>
<dbReference type="InterPro" id="IPR033651">
    <property type="entry name" value="PaeLigD_Pol-like"/>
</dbReference>
<dbReference type="InterPro" id="IPR014144">
    <property type="entry name" value="LigD_PE_domain"/>
</dbReference>
<evidence type="ECO:0000256" key="17">
    <source>
        <dbReference type="ARBA" id="ARBA00023211"/>
    </source>
</evidence>
<accession>A0A5C0B4Q0</accession>
<keyword evidence="12" id="KW-0067">ATP-binding</keyword>
<evidence type="ECO:0000256" key="6">
    <source>
        <dbReference type="ARBA" id="ARBA00022722"/>
    </source>
</evidence>
<dbReference type="InterPro" id="IPR052171">
    <property type="entry name" value="NHEJ_LigD"/>
</dbReference>
<keyword evidence="6" id="KW-0540">Nuclease</keyword>
<dbReference type="PANTHER" id="PTHR42705:SF2">
    <property type="entry name" value="BIFUNCTIONAL NON-HOMOLOGOUS END JOINING PROTEIN LIGD"/>
    <property type="match status" value="1"/>
</dbReference>
<evidence type="ECO:0000256" key="20">
    <source>
        <dbReference type="ARBA" id="ARBA00034003"/>
    </source>
</evidence>
<dbReference type="AlphaFoldDB" id="A0A5C0B4Q0"/>
<dbReference type="SUPFAM" id="SSF50249">
    <property type="entry name" value="Nucleic acid-binding proteins"/>
    <property type="match status" value="1"/>
</dbReference>
<dbReference type="GO" id="GO:0003677">
    <property type="term" value="F:DNA binding"/>
    <property type="evidence" value="ECO:0007669"/>
    <property type="project" value="UniProtKB-KW"/>
</dbReference>
<evidence type="ECO:0000256" key="9">
    <source>
        <dbReference type="ARBA" id="ARBA00022763"/>
    </source>
</evidence>
<keyword evidence="9" id="KW-0227">DNA damage</keyword>
<organism evidence="23 24">
    <name type="scientific">Pigmentiphaga aceris</name>
    <dbReference type="NCBI Taxonomy" id="1940612"/>
    <lineage>
        <taxon>Bacteria</taxon>
        <taxon>Pseudomonadati</taxon>
        <taxon>Pseudomonadota</taxon>
        <taxon>Betaproteobacteria</taxon>
        <taxon>Burkholderiales</taxon>
        <taxon>Alcaligenaceae</taxon>
        <taxon>Pigmentiphaga</taxon>
    </lineage>
</organism>
<dbReference type="GO" id="GO:0006310">
    <property type="term" value="P:DNA recombination"/>
    <property type="evidence" value="ECO:0007669"/>
    <property type="project" value="UniProtKB-KW"/>
</dbReference>
<evidence type="ECO:0000256" key="14">
    <source>
        <dbReference type="ARBA" id="ARBA00023125"/>
    </source>
</evidence>
<feature type="compositionally biased region" description="Low complexity" evidence="21">
    <location>
        <begin position="205"/>
        <end position="229"/>
    </location>
</feature>
<dbReference type="GO" id="GO:0005524">
    <property type="term" value="F:ATP binding"/>
    <property type="evidence" value="ECO:0007669"/>
    <property type="project" value="UniProtKB-KW"/>
</dbReference>
<sequence length="963" mass="104550">MPDALQRYRDKRDFSLTSEPQGGRAKKGAPLSFVVQKHAARNLHYDFRLELDGSLKSWAVPKGPSLDPADKRMAVHVEDHPLDYGSFEGTIPPGQYGAGTVIVWDRGTWTPVGDAREGYAAGKLKFALDGEKLRGHWTLVRMRPRAGEKQEAWLLIKEKDDEAKAASAFNVVDALPDSVLNGSTVERPATSAQTGAKKATKKSAKQAAPAATSAAKKPSTKKAAATSQADTPLPAKAVRAEQRAAKAAASADSTRTTTAPSKTKPNTATLPAGATKAKLPLTLSPQLATLVDRAPADTGWIYEMKFDGYRLLARVDADGVRLFTRNGHDWTSKLRRVAAAVKALGLPSGWLDGEIVVPDAHGVPDFQLLQNALDAARGDVIQYYLFDLPFFNGLDLRQSPLSERRALLGKLLEDAPDPRVRFSESFDATPQSLLHSACSLHMEGVIGKRADAHYSTGRSSNWIKLKCTQRQEFVVIGYTDPQGSRLGLGALALGVYDAAGKLHYMGNVGTGFTQDVLKDLKTRLEKLHVDKTPAVNAARNLRVNWVKPTLVAEVSFAGWTRDKKIRQGVYHGLRNDKPAKAIVLEKSATVDADGHVSKQAQADGDVDMTQASTTTRASKTAKKTASETVERPAVKKNTPAESATEKPAAKKSATKQSRSKQAATKQAASADSAVPTTVKITHPDRVVDPSSGITKREVVEYYARASAAILPHLQRRPVSLVRAPDGVGGQQFFQKHDDKLSIPGIKQLNPDFDPDHAPLMEVATLKALLGAAQMNVLEFHTWNATTRSIEKPDRMTFDLDPGDGLAWKHMVEGAQLVRALLNELELTSFLKTSGGKGLHVVVPIKPSLGWDAVKDLSQTIVAHLARTIPARFVAKSGPKNRVGKIFADYLRNGRGATTASAWSARARPGMGISVPLSWDELPELRSSDQWTIRNADERLELPDPWADYDAHRNDVRPAIRALT</sequence>
<keyword evidence="15" id="KW-0233">DNA recombination</keyword>
<evidence type="ECO:0000256" key="2">
    <source>
        <dbReference type="ARBA" id="ARBA00012727"/>
    </source>
</evidence>
<dbReference type="InterPro" id="IPR014145">
    <property type="entry name" value="LigD_pol_dom"/>
</dbReference>
<comment type="cofactor">
    <cofactor evidence="1">
        <name>Mn(2+)</name>
        <dbReference type="ChEBI" id="CHEBI:29035"/>
    </cofactor>
</comment>
<name>A0A5C0B4Q0_9BURK</name>
<dbReference type="GO" id="GO:0004527">
    <property type="term" value="F:exonuclease activity"/>
    <property type="evidence" value="ECO:0007669"/>
    <property type="project" value="UniProtKB-KW"/>
</dbReference>
<proteinExistence type="predicted"/>
<dbReference type="EMBL" id="CP043046">
    <property type="protein sequence ID" value="QEI08836.1"/>
    <property type="molecule type" value="Genomic_DNA"/>
</dbReference>
<keyword evidence="18" id="KW-0511">Multifunctional enzyme</keyword>
<dbReference type="KEGG" id="pacr:FXN63_25520"/>
<keyword evidence="3 23" id="KW-0436">Ligase</keyword>
<dbReference type="Gene3D" id="3.30.470.30">
    <property type="entry name" value="DNA ligase/mRNA capping enzyme"/>
    <property type="match status" value="1"/>
</dbReference>
<keyword evidence="11" id="KW-0269">Exonuclease</keyword>
<keyword evidence="7" id="KW-0479">Metal-binding</keyword>
<feature type="domain" description="ATP-dependent DNA ligase family profile" evidence="22">
    <location>
        <begin position="383"/>
        <end position="501"/>
    </location>
</feature>
<evidence type="ECO:0000256" key="5">
    <source>
        <dbReference type="ARBA" id="ARBA00022695"/>
    </source>
</evidence>
<dbReference type="PANTHER" id="PTHR42705">
    <property type="entry name" value="BIFUNCTIONAL NON-HOMOLOGOUS END JOINING PROTEIN LIGD"/>
    <property type="match status" value="1"/>
</dbReference>
<dbReference type="OrthoDB" id="9802472at2"/>
<evidence type="ECO:0000256" key="7">
    <source>
        <dbReference type="ARBA" id="ARBA00022723"/>
    </source>
</evidence>
<reference evidence="23 24" key="1">
    <citation type="submission" date="2019-08" db="EMBL/GenBank/DDBJ databases">
        <title>Amphibian skin-associated Pigmentiphaga: genome sequence and occurrence across geography and hosts.</title>
        <authorList>
            <person name="Bletz M.C."/>
            <person name="Bunk B."/>
            <person name="Sproeer C."/>
            <person name="Biwer P."/>
            <person name="Reiter S."/>
            <person name="Rabemananjara F.C.E."/>
            <person name="Schulz S."/>
            <person name="Overmann J."/>
            <person name="Vences M."/>
        </authorList>
    </citation>
    <scope>NUCLEOTIDE SEQUENCE [LARGE SCALE GENOMIC DNA]</scope>
    <source>
        <strain evidence="23 24">Mada1488</strain>
    </source>
</reference>
<evidence type="ECO:0000313" key="24">
    <source>
        <dbReference type="Proteomes" id="UP000325161"/>
    </source>
</evidence>
<dbReference type="PROSITE" id="PS50160">
    <property type="entry name" value="DNA_LIGASE_A3"/>
    <property type="match status" value="1"/>
</dbReference>
<dbReference type="NCBIfam" id="TIGR02778">
    <property type="entry name" value="ligD_pol"/>
    <property type="match status" value="1"/>
</dbReference>
<feature type="region of interest" description="Disordered" evidence="21">
    <location>
        <begin position="1"/>
        <end position="29"/>
    </location>
</feature>
<evidence type="ECO:0000256" key="8">
    <source>
        <dbReference type="ARBA" id="ARBA00022741"/>
    </source>
</evidence>
<evidence type="ECO:0000256" key="12">
    <source>
        <dbReference type="ARBA" id="ARBA00022840"/>
    </source>
</evidence>
<dbReference type="InterPro" id="IPR014146">
    <property type="entry name" value="LigD_ligase_dom"/>
</dbReference>
<feature type="compositionally biased region" description="Low complexity" evidence="21">
    <location>
        <begin position="245"/>
        <end position="259"/>
    </location>
</feature>
<keyword evidence="5" id="KW-0548">Nucleotidyltransferase</keyword>
<feature type="compositionally biased region" description="Basic and acidic residues" evidence="21">
    <location>
        <begin position="1"/>
        <end position="14"/>
    </location>
</feature>
<keyword evidence="13" id="KW-0239">DNA-directed DNA polymerase</keyword>
<feature type="region of interest" description="Disordered" evidence="21">
    <location>
        <begin position="181"/>
        <end position="271"/>
    </location>
</feature>
<dbReference type="SUPFAM" id="SSF56091">
    <property type="entry name" value="DNA ligase/mRNA capping enzyme, catalytic domain"/>
    <property type="match status" value="1"/>
</dbReference>
<evidence type="ECO:0000256" key="18">
    <source>
        <dbReference type="ARBA" id="ARBA00023268"/>
    </source>
</evidence>
<dbReference type="InterPro" id="IPR012310">
    <property type="entry name" value="DNA_ligase_ATP-dep_cent"/>
</dbReference>
<dbReference type="GO" id="GO:0046872">
    <property type="term" value="F:metal ion binding"/>
    <property type="evidence" value="ECO:0007669"/>
    <property type="project" value="UniProtKB-KW"/>
</dbReference>
<dbReference type="EC" id="6.5.1.1" evidence="2"/>
<evidence type="ECO:0000256" key="15">
    <source>
        <dbReference type="ARBA" id="ARBA00023172"/>
    </source>
</evidence>
<evidence type="ECO:0000256" key="10">
    <source>
        <dbReference type="ARBA" id="ARBA00022801"/>
    </source>
</evidence>
<comment type="catalytic activity">
    <reaction evidence="20">
        <text>ATP + (deoxyribonucleotide)n-3'-hydroxyl + 5'-phospho-(deoxyribonucleotide)m = (deoxyribonucleotide)n+m + AMP + diphosphate.</text>
        <dbReference type="EC" id="6.5.1.1"/>
    </reaction>
</comment>
<dbReference type="CDD" id="cd07971">
    <property type="entry name" value="OBF_DNA_ligase_LigD"/>
    <property type="match status" value="1"/>
</dbReference>
<dbReference type="Gene3D" id="3.90.920.10">
    <property type="entry name" value="DNA primase, PRIM domain"/>
    <property type="match status" value="1"/>
</dbReference>
<evidence type="ECO:0000256" key="16">
    <source>
        <dbReference type="ARBA" id="ARBA00023204"/>
    </source>
</evidence>
<evidence type="ECO:0000256" key="3">
    <source>
        <dbReference type="ARBA" id="ARBA00022598"/>
    </source>
</evidence>
<dbReference type="NCBIfam" id="TIGR02777">
    <property type="entry name" value="LigD_PE_dom"/>
    <property type="match status" value="1"/>
</dbReference>
<keyword evidence="16" id="KW-0234">DNA repair</keyword>
<dbReference type="GO" id="GO:0003887">
    <property type="term" value="F:DNA-directed DNA polymerase activity"/>
    <property type="evidence" value="ECO:0007669"/>
    <property type="project" value="UniProtKB-KW"/>
</dbReference>
<dbReference type="InterPro" id="IPR012309">
    <property type="entry name" value="DNA_ligase_ATP-dep_C"/>
</dbReference>
<dbReference type="GO" id="GO:0006281">
    <property type="term" value="P:DNA repair"/>
    <property type="evidence" value="ECO:0007669"/>
    <property type="project" value="UniProtKB-KW"/>
</dbReference>
<evidence type="ECO:0000256" key="21">
    <source>
        <dbReference type="SAM" id="MobiDB-lite"/>
    </source>
</evidence>
<evidence type="ECO:0000256" key="13">
    <source>
        <dbReference type="ARBA" id="ARBA00022932"/>
    </source>
</evidence>
<dbReference type="Pfam" id="PF04679">
    <property type="entry name" value="DNA_ligase_A_C"/>
    <property type="match status" value="1"/>
</dbReference>
<evidence type="ECO:0000256" key="19">
    <source>
        <dbReference type="ARBA" id="ARBA00029943"/>
    </source>
</evidence>
<dbReference type="Pfam" id="PF01068">
    <property type="entry name" value="DNA_ligase_A_M"/>
    <property type="match status" value="1"/>
</dbReference>
<evidence type="ECO:0000256" key="4">
    <source>
        <dbReference type="ARBA" id="ARBA00022679"/>
    </source>
</evidence>
<dbReference type="Proteomes" id="UP000325161">
    <property type="component" value="Chromosome"/>
</dbReference>
<dbReference type="Pfam" id="PF21686">
    <property type="entry name" value="LigD_Prim-Pol"/>
    <property type="match status" value="1"/>
</dbReference>
<feature type="region of interest" description="Disordered" evidence="21">
    <location>
        <begin position="594"/>
        <end position="689"/>
    </location>
</feature>
<evidence type="ECO:0000313" key="23">
    <source>
        <dbReference type="EMBL" id="QEI08836.1"/>
    </source>
</evidence>
<dbReference type="CDD" id="cd04862">
    <property type="entry name" value="PaeLigD_Pol_like"/>
    <property type="match status" value="1"/>
</dbReference>
<dbReference type="InterPro" id="IPR012340">
    <property type="entry name" value="NA-bd_OB-fold"/>
</dbReference>
<feature type="compositionally biased region" description="Polar residues" evidence="21">
    <location>
        <begin position="260"/>
        <end position="269"/>
    </location>
</feature>
<dbReference type="NCBIfam" id="TIGR02779">
    <property type="entry name" value="NHEJ_ligase_lig"/>
    <property type="match status" value="1"/>
</dbReference>
<dbReference type="GO" id="GO:0003910">
    <property type="term" value="F:DNA ligase (ATP) activity"/>
    <property type="evidence" value="ECO:0007669"/>
    <property type="project" value="UniProtKB-EC"/>
</dbReference>
<protein>
    <recommendedName>
        <fullName evidence="2">DNA ligase (ATP)</fullName>
        <ecNumber evidence="2">6.5.1.1</ecNumber>
    </recommendedName>
    <alternativeName>
        <fullName evidence="19">NHEJ DNA polymerase</fullName>
    </alternativeName>
</protein>
<dbReference type="Gene3D" id="2.40.50.140">
    <property type="entry name" value="Nucleic acid-binding proteins"/>
    <property type="match status" value="1"/>
</dbReference>
<dbReference type="Pfam" id="PF13298">
    <property type="entry name" value="LigD_N"/>
    <property type="match status" value="1"/>
</dbReference>
<dbReference type="Gene3D" id="3.30.1490.70">
    <property type="match status" value="1"/>
</dbReference>
<dbReference type="CDD" id="cd07906">
    <property type="entry name" value="Adenylation_DNA_ligase_LigD_LigC"/>
    <property type="match status" value="1"/>
</dbReference>
<keyword evidence="17" id="KW-0464">Manganese</keyword>
<keyword evidence="8" id="KW-0547">Nucleotide-binding</keyword>
<feature type="compositionally biased region" description="Low complexity" evidence="21">
    <location>
        <begin position="655"/>
        <end position="673"/>
    </location>
</feature>
<keyword evidence="10" id="KW-0378">Hydrolase</keyword>